<dbReference type="OMA" id="WILYPLQ"/>
<dbReference type="AlphaFoldDB" id="A0A0E0Q8Z1"/>
<keyword evidence="3" id="KW-1185">Reference proteome</keyword>
<sequence length="282" mass="31428">MDKDWMKTSRSSAEYNIGVDKFIEFALSNSAHNNRIICPCKNCGNRYWLGEHKVREHLICDGFLAGYTSWIHHGESMSTSKPSVASSSHHEQNDDMDQMLLEGLGMYDSRTLGTDDGAEDDLDVDAEAYYKLVNDGSQELYPGCKNAISVDGQALNDCVDILVNTVFNQHTIIPRAYGMISKLGSAQARCIPWPRDNLMHPSGQALHSKVSTIARHNSANQGNSVALTEVQMHGQCEVLAVFMSAAEQLISKPGGKICDPMFIHLQQWILYPLQNHYCQMCQ</sequence>
<dbReference type="InterPro" id="IPR029480">
    <property type="entry name" value="Transpos_assoc"/>
</dbReference>
<dbReference type="eggNOG" id="ENOG502S7PW">
    <property type="taxonomic scope" value="Eukaryota"/>
</dbReference>
<dbReference type="EnsemblPlants" id="ORUFI07G16730.1">
    <property type="protein sequence ID" value="ORUFI07G16730.1"/>
    <property type="gene ID" value="ORUFI07G16730"/>
</dbReference>
<proteinExistence type="predicted"/>
<accession>A0A0E0Q8Z1</accession>
<feature type="domain" description="Transposase-associated" evidence="1">
    <location>
        <begin position="3"/>
        <end position="75"/>
    </location>
</feature>
<dbReference type="Gramene" id="ORUFI07G16730.1">
    <property type="protein sequence ID" value="ORUFI07G16730.1"/>
    <property type="gene ID" value="ORUFI07G16730"/>
</dbReference>
<dbReference type="STRING" id="4529.A0A0E0Q8Z1"/>
<protein>
    <recommendedName>
        <fullName evidence="1">Transposase-associated domain-containing protein</fullName>
    </recommendedName>
</protein>
<name>A0A0E0Q8Z1_ORYRU</name>
<evidence type="ECO:0000259" key="1">
    <source>
        <dbReference type="Pfam" id="PF13963"/>
    </source>
</evidence>
<dbReference type="Pfam" id="PF13963">
    <property type="entry name" value="Transpos_assoc"/>
    <property type="match status" value="1"/>
</dbReference>
<reference evidence="3" key="1">
    <citation type="submission" date="2013-06" db="EMBL/GenBank/DDBJ databases">
        <authorList>
            <person name="Zhao Q."/>
        </authorList>
    </citation>
    <scope>NUCLEOTIDE SEQUENCE</scope>
    <source>
        <strain evidence="3">cv. W1943</strain>
    </source>
</reference>
<evidence type="ECO:0000313" key="3">
    <source>
        <dbReference type="Proteomes" id="UP000008022"/>
    </source>
</evidence>
<dbReference type="Proteomes" id="UP000008022">
    <property type="component" value="Unassembled WGS sequence"/>
</dbReference>
<reference evidence="2" key="2">
    <citation type="submission" date="2015-06" db="UniProtKB">
        <authorList>
            <consortium name="EnsemblPlants"/>
        </authorList>
    </citation>
    <scope>IDENTIFICATION</scope>
</reference>
<evidence type="ECO:0000313" key="2">
    <source>
        <dbReference type="EnsemblPlants" id="ORUFI07G16730.1"/>
    </source>
</evidence>
<organism evidence="2 3">
    <name type="scientific">Oryza rufipogon</name>
    <name type="common">Brownbeard rice</name>
    <name type="synonym">Asian wild rice</name>
    <dbReference type="NCBI Taxonomy" id="4529"/>
    <lineage>
        <taxon>Eukaryota</taxon>
        <taxon>Viridiplantae</taxon>
        <taxon>Streptophyta</taxon>
        <taxon>Embryophyta</taxon>
        <taxon>Tracheophyta</taxon>
        <taxon>Spermatophyta</taxon>
        <taxon>Magnoliopsida</taxon>
        <taxon>Liliopsida</taxon>
        <taxon>Poales</taxon>
        <taxon>Poaceae</taxon>
        <taxon>BOP clade</taxon>
        <taxon>Oryzoideae</taxon>
        <taxon>Oryzeae</taxon>
        <taxon>Oryzinae</taxon>
        <taxon>Oryza</taxon>
    </lineage>
</organism>